<evidence type="ECO:0000313" key="2">
    <source>
        <dbReference type="EMBL" id="GBP60358.1"/>
    </source>
</evidence>
<keyword evidence="3" id="KW-1185">Reference proteome</keyword>
<dbReference type="OrthoDB" id="7474049at2759"/>
<gene>
    <name evidence="2" type="ORF">EVAR_91393_1</name>
</gene>
<reference evidence="2 3" key="1">
    <citation type="journal article" date="2019" name="Commun. Biol.">
        <title>The bagworm genome reveals a unique fibroin gene that provides high tensile strength.</title>
        <authorList>
            <person name="Kono N."/>
            <person name="Nakamura H."/>
            <person name="Ohtoshi R."/>
            <person name="Tomita M."/>
            <person name="Numata K."/>
            <person name="Arakawa K."/>
        </authorList>
    </citation>
    <scope>NUCLEOTIDE SEQUENCE [LARGE SCALE GENOMIC DNA]</scope>
</reference>
<sequence>MCTEKIDIALISETRLTERSHISFYNYTIYRTEHPSGNSHGGTAVILRNNIKHYSLQPYKTEKIQATSIKIQHKHGETTVAAVYCPPRHSITAEEFEQFFKQLGPVFICGGDWNAKHNHWGSRLINPRGRQLYQANKTSTWKAYHMASQLTGPQT</sequence>
<name>A0A4C1X963_EUMVA</name>
<dbReference type="Gene3D" id="3.60.10.10">
    <property type="entry name" value="Endonuclease/exonuclease/phosphatase"/>
    <property type="match status" value="1"/>
</dbReference>
<proteinExistence type="predicted"/>
<dbReference type="Proteomes" id="UP000299102">
    <property type="component" value="Unassembled WGS sequence"/>
</dbReference>
<comment type="caution">
    <text evidence="2">The sequence shown here is derived from an EMBL/GenBank/DDBJ whole genome shotgun (WGS) entry which is preliminary data.</text>
</comment>
<dbReference type="Pfam" id="PF03372">
    <property type="entry name" value="Exo_endo_phos"/>
    <property type="match status" value="1"/>
</dbReference>
<accession>A0A4C1X963</accession>
<dbReference type="SUPFAM" id="SSF56219">
    <property type="entry name" value="DNase I-like"/>
    <property type="match status" value="1"/>
</dbReference>
<organism evidence="2 3">
    <name type="scientific">Eumeta variegata</name>
    <name type="common">Bagworm moth</name>
    <name type="synonym">Eumeta japonica</name>
    <dbReference type="NCBI Taxonomy" id="151549"/>
    <lineage>
        <taxon>Eukaryota</taxon>
        <taxon>Metazoa</taxon>
        <taxon>Ecdysozoa</taxon>
        <taxon>Arthropoda</taxon>
        <taxon>Hexapoda</taxon>
        <taxon>Insecta</taxon>
        <taxon>Pterygota</taxon>
        <taxon>Neoptera</taxon>
        <taxon>Endopterygota</taxon>
        <taxon>Lepidoptera</taxon>
        <taxon>Glossata</taxon>
        <taxon>Ditrysia</taxon>
        <taxon>Tineoidea</taxon>
        <taxon>Psychidae</taxon>
        <taxon>Oiketicinae</taxon>
        <taxon>Eumeta</taxon>
    </lineage>
</organism>
<dbReference type="InterPro" id="IPR005135">
    <property type="entry name" value="Endo/exonuclease/phosphatase"/>
</dbReference>
<dbReference type="EMBL" id="BGZK01000786">
    <property type="protein sequence ID" value="GBP60358.1"/>
    <property type="molecule type" value="Genomic_DNA"/>
</dbReference>
<feature type="domain" description="Endonuclease/exonuclease/phosphatase" evidence="1">
    <location>
        <begin position="6"/>
        <end position="138"/>
    </location>
</feature>
<dbReference type="GO" id="GO:0003964">
    <property type="term" value="F:RNA-directed DNA polymerase activity"/>
    <property type="evidence" value="ECO:0007669"/>
    <property type="project" value="UniProtKB-KW"/>
</dbReference>
<keyword evidence="2" id="KW-0695">RNA-directed DNA polymerase</keyword>
<protein>
    <submittedName>
        <fullName evidence="2">RNA-directed DNA polymerase from mobile element jockey</fullName>
    </submittedName>
</protein>
<keyword evidence="2" id="KW-0548">Nucleotidyltransferase</keyword>
<evidence type="ECO:0000313" key="3">
    <source>
        <dbReference type="Proteomes" id="UP000299102"/>
    </source>
</evidence>
<evidence type="ECO:0000259" key="1">
    <source>
        <dbReference type="Pfam" id="PF03372"/>
    </source>
</evidence>
<keyword evidence="2" id="KW-0808">Transferase</keyword>
<dbReference type="InterPro" id="IPR036691">
    <property type="entry name" value="Endo/exonu/phosph_ase_sf"/>
</dbReference>
<dbReference type="PANTHER" id="PTHR33273:SF4">
    <property type="entry name" value="ENDONUCLEASE_EXONUCLEASE_PHOSPHATASE DOMAIN-CONTAINING PROTEIN"/>
    <property type="match status" value="1"/>
</dbReference>
<dbReference type="PANTHER" id="PTHR33273">
    <property type="entry name" value="DOMAIN-CONTAINING PROTEIN, PUTATIVE-RELATED"/>
    <property type="match status" value="1"/>
</dbReference>
<dbReference type="AlphaFoldDB" id="A0A4C1X963"/>